<dbReference type="Gene3D" id="3.30.530.20">
    <property type="match status" value="1"/>
</dbReference>
<reference evidence="3" key="1">
    <citation type="submission" date="2015-09" db="EMBL/GenBank/DDBJ databases">
        <authorList>
            <person name="Graham D.E."/>
            <person name="Mahan K.M."/>
            <person name="Klingeman D.M."/>
            <person name="Fida T."/>
            <person name="Giannone R.J."/>
            <person name="Hettich R.L."/>
            <person name="Parry R.J."/>
            <person name="Spain J.C."/>
        </authorList>
    </citation>
    <scope>NUCLEOTIDE SEQUENCE [LARGE SCALE GENOMIC DNA]</scope>
    <source>
        <strain evidence="3">JCM 4701</strain>
    </source>
</reference>
<dbReference type="AlphaFoldDB" id="A0A2N8PEC7"/>
<dbReference type="Pfam" id="PF10604">
    <property type="entry name" value="Polyketide_cyc2"/>
    <property type="match status" value="1"/>
</dbReference>
<sequence>MRTTTALATPARARSVTRELAATPQQIFAVLRDPARHAALDGSGMLRGHPDGPALLGPGDRFGMAMAQAGLAYRSVNVVVEYAPDRLIAWETWGEFRGRRLVGGQRWRFALHELSAGDGSRPARTRVTHTYDWSRARLPRLTIELPGYPRRMVPAMVTTLDRLAAAVEDRPAGSGPGDGTTARAGDR</sequence>
<evidence type="ECO:0000313" key="3">
    <source>
        <dbReference type="Proteomes" id="UP000236047"/>
    </source>
</evidence>
<dbReference type="Proteomes" id="UP000236047">
    <property type="component" value="Unassembled WGS sequence"/>
</dbReference>
<evidence type="ECO:0000256" key="1">
    <source>
        <dbReference type="SAM" id="MobiDB-lite"/>
    </source>
</evidence>
<feature type="region of interest" description="Disordered" evidence="1">
    <location>
        <begin position="167"/>
        <end position="187"/>
    </location>
</feature>
<evidence type="ECO:0008006" key="4">
    <source>
        <dbReference type="Google" id="ProtNLM"/>
    </source>
</evidence>
<proteinExistence type="predicted"/>
<organism evidence="2 3">
    <name type="scientific">Streptomyces noursei</name>
    <name type="common">Streptomyces albulus</name>
    <dbReference type="NCBI Taxonomy" id="1971"/>
    <lineage>
        <taxon>Bacteria</taxon>
        <taxon>Bacillati</taxon>
        <taxon>Actinomycetota</taxon>
        <taxon>Actinomycetes</taxon>
        <taxon>Kitasatosporales</taxon>
        <taxon>Streptomycetaceae</taxon>
        <taxon>Streptomyces</taxon>
    </lineage>
</organism>
<name>A0A2N8PEC7_STRNR</name>
<comment type="caution">
    <text evidence="2">The sequence shown here is derived from an EMBL/GenBank/DDBJ whole genome shotgun (WGS) entry which is preliminary data.</text>
</comment>
<gene>
    <name evidence="2" type="ORF">AOB60_36545</name>
</gene>
<protein>
    <recommendedName>
        <fullName evidence="4">Polyketide cyclase</fullName>
    </recommendedName>
</protein>
<dbReference type="SUPFAM" id="SSF55961">
    <property type="entry name" value="Bet v1-like"/>
    <property type="match status" value="1"/>
</dbReference>
<dbReference type="EMBL" id="LJSN01000003">
    <property type="protein sequence ID" value="PNE39376.1"/>
    <property type="molecule type" value="Genomic_DNA"/>
</dbReference>
<accession>A0A2N8PEC7</accession>
<dbReference type="InterPro" id="IPR019587">
    <property type="entry name" value="Polyketide_cyclase/dehydratase"/>
</dbReference>
<dbReference type="InterPro" id="IPR023393">
    <property type="entry name" value="START-like_dom_sf"/>
</dbReference>
<dbReference type="RefSeq" id="WP_102926257.1">
    <property type="nucleotide sequence ID" value="NZ_LJSN01000003.1"/>
</dbReference>
<keyword evidence="3" id="KW-1185">Reference proteome</keyword>
<evidence type="ECO:0000313" key="2">
    <source>
        <dbReference type="EMBL" id="PNE39376.1"/>
    </source>
</evidence>